<comment type="caution">
    <text evidence="1">The sequence shown here is derived from an EMBL/GenBank/DDBJ whole genome shotgun (WGS) entry which is preliminary data.</text>
</comment>
<protein>
    <recommendedName>
        <fullName evidence="3">DUF1871 domain-containing protein</fullName>
    </recommendedName>
</protein>
<accession>A0A2H3KB01</accession>
<proteinExistence type="predicted"/>
<gene>
    <name evidence="1" type="ORF">B0A77_09355</name>
</gene>
<dbReference type="RefSeq" id="WP_097554264.1">
    <property type="nucleotide sequence ID" value="NZ_PCMW01000049.1"/>
</dbReference>
<dbReference type="SUPFAM" id="SSF116922">
    <property type="entry name" value="YugE-like"/>
    <property type="match status" value="1"/>
</dbReference>
<organism evidence="1 2">
    <name type="scientific">Flavobacterium branchiophilum</name>
    <dbReference type="NCBI Taxonomy" id="55197"/>
    <lineage>
        <taxon>Bacteria</taxon>
        <taxon>Pseudomonadati</taxon>
        <taxon>Bacteroidota</taxon>
        <taxon>Flavobacteriia</taxon>
        <taxon>Flavobacteriales</taxon>
        <taxon>Flavobacteriaceae</taxon>
        <taxon>Flavobacterium</taxon>
    </lineage>
</organism>
<name>A0A2H3KB01_9FLAO</name>
<evidence type="ECO:0008006" key="3">
    <source>
        <dbReference type="Google" id="ProtNLM"/>
    </source>
</evidence>
<dbReference type="EMBL" id="PCMW01000049">
    <property type="protein sequence ID" value="PDS24019.1"/>
    <property type="molecule type" value="Genomic_DNA"/>
</dbReference>
<dbReference type="OrthoDB" id="1048418at2"/>
<dbReference type="AlphaFoldDB" id="A0A2H3KB01"/>
<evidence type="ECO:0000313" key="1">
    <source>
        <dbReference type="EMBL" id="PDS24019.1"/>
    </source>
</evidence>
<dbReference type="Proteomes" id="UP000220828">
    <property type="component" value="Unassembled WGS sequence"/>
</dbReference>
<sequence>MKNIIKGINQILAEWDPLDLGGDISSDEYQSYVPQIMKHIKNEKSLTYCLEQIFINNLETGYDRNNDEHKKKLAAVVEKIIKLQT</sequence>
<evidence type="ECO:0000313" key="2">
    <source>
        <dbReference type="Proteomes" id="UP000220828"/>
    </source>
</evidence>
<dbReference type="Gene3D" id="1.10.340.20">
    <property type="entry name" value="Apc36109-like domain"/>
    <property type="match status" value="1"/>
</dbReference>
<reference evidence="1 2" key="1">
    <citation type="submission" date="2017-09" db="EMBL/GenBank/DDBJ databases">
        <title>Whole genomes of Flavobacteriaceae.</title>
        <authorList>
            <person name="Stine C."/>
            <person name="Li C."/>
            <person name="Tadesse D."/>
        </authorList>
    </citation>
    <scope>NUCLEOTIDE SEQUENCE [LARGE SCALE GENOMIC DNA]</scope>
    <source>
        <strain evidence="1 2">ATCC 35036</strain>
    </source>
</reference>
<dbReference type="InterPro" id="IPR023162">
    <property type="entry name" value="Apc36109-like_dom_sf"/>
</dbReference>